<dbReference type="Proteomes" id="UP000199021">
    <property type="component" value="Unassembled WGS sequence"/>
</dbReference>
<organism evidence="1 2">
    <name type="scientific">Neolewinella agarilytica</name>
    <dbReference type="NCBI Taxonomy" id="478744"/>
    <lineage>
        <taxon>Bacteria</taxon>
        <taxon>Pseudomonadati</taxon>
        <taxon>Bacteroidota</taxon>
        <taxon>Saprospiria</taxon>
        <taxon>Saprospirales</taxon>
        <taxon>Lewinellaceae</taxon>
        <taxon>Neolewinella</taxon>
    </lineage>
</organism>
<protein>
    <submittedName>
        <fullName evidence="1">Uncharacterized protein</fullName>
    </submittedName>
</protein>
<dbReference type="EMBL" id="FOFB01000002">
    <property type="protein sequence ID" value="SEP78542.1"/>
    <property type="molecule type" value="Genomic_DNA"/>
</dbReference>
<dbReference type="AlphaFoldDB" id="A0A1H9AP04"/>
<dbReference type="RefSeq" id="WP_139211741.1">
    <property type="nucleotide sequence ID" value="NZ_FOFB01000002.1"/>
</dbReference>
<sequence length="221" mass="24830">MSNFRKQLLTDVSSLCRELFVRRLARVRKQELVSDKSKADILVLIVELDQLRRLEPFPEKADLDVSPLEQLKTALADPEHDDESGQQILLDWVKATRPEADSAADRGVPEGATSPINQRMIDELSSVRSAIDQTRVRLMMAGDAYDRPAYTAARNAFTLSREIYAERLRLNQIDCSNEDCSTVEQVLKPAIKTADGAGFPASIQAVADFMEERTFPYVKTD</sequence>
<gene>
    <name evidence="1" type="ORF">SAMN05444359_102176</name>
</gene>
<proteinExistence type="predicted"/>
<evidence type="ECO:0000313" key="2">
    <source>
        <dbReference type="Proteomes" id="UP000199021"/>
    </source>
</evidence>
<evidence type="ECO:0000313" key="1">
    <source>
        <dbReference type="EMBL" id="SEP78542.1"/>
    </source>
</evidence>
<keyword evidence="2" id="KW-1185">Reference proteome</keyword>
<dbReference type="InParanoid" id="A0A1H9AP04"/>
<name>A0A1H9AP04_9BACT</name>
<dbReference type="OrthoDB" id="1493278at2"/>
<accession>A0A1H9AP04</accession>
<dbReference type="STRING" id="478744.SAMN05444359_102176"/>
<reference evidence="2" key="1">
    <citation type="submission" date="2016-10" db="EMBL/GenBank/DDBJ databases">
        <authorList>
            <person name="Varghese N."/>
            <person name="Submissions S."/>
        </authorList>
    </citation>
    <scope>NUCLEOTIDE SEQUENCE [LARGE SCALE GENOMIC DNA]</scope>
    <source>
        <strain evidence="2">DSM 24740</strain>
    </source>
</reference>